<reference evidence="2" key="1">
    <citation type="submission" date="2025-08" db="UniProtKB">
        <authorList>
            <consortium name="RefSeq"/>
        </authorList>
    </citation>
    <scope>IDENTIFICATION</scope>
</reference>
<protein>
    <submittedName>
        <fullName evidence="2">Coiled-coil domain-containing protein 107</fullName>
    </submittedName>
</protein>
<proteinExistence type="predicted"/>
<evidence type="ECO:0000313" key="1">
    <source>
        <dbReference type="Proteomes" id="UP000694850"/>
    </source>
</evidence>
<sequence length="240" mass="26282">MPGPVSLWAVLGLLLVSLLPGLLRDRPSPDLRARPGDPTQASEARRRPPPKEQRERARAGALPLGALYTAAVVAFVLYKCLQGKDEAAAPQEADTGPLQSEQQLAQLTQQLAQAEQHLNSLMAQLDPLFEWWKGRPGSGTRFIFPRTEAGVRFPEDAGAEAGSPNAETWSPAAAWEAEQGLRRRSGRAVAEGKQRQLQVQGRRGCCRGPELLRAARPSRLATRPLEVPRAQWASEQSFPY</sequence>
<name>A0AC54ZBQ2_ORYAF</name>
<dbReference type="Proteomes" id="UP000694850">
    <property type="component" value="Unplaced"/>
</dbReference>
<evidence type="ECO:0000313" key="2">
    <source>
        <dbReference type="RefSeq" id="XP_042637739.1"/>
    </source>
</evidence>
<gene>
    <name evidence="2" type="primary">CCDC107</name>
</gene>
<organism evidence="1 2">
    <name type="scientific">Orycteropus afer afer</name>
    <dbReference type="NCBI Taxonomy" id="1230840"/>
    <lineage>
        <taxon>Eukaryota</taxon>
        <taxon>Metazoa</taxon>
        <taxon>Chordata</taxon>
        <taxon>Craniata</taxon>
        <taxon>Vertebrata</taxon>
        <taxon>Euteleostomi</taxon>
        <taxon>Mammalia</taxon>
        <taxon>Eutheria</taxon>
        <taxon>Afrotheria</taxon>
        <taxon>Tubulidentata</taxon>
        <taxon>Orycteropodidae</taxon>
        <taxon>Orycteropus</taxon>
    </lineage>
</organism>
<dbReference type="RefSeq" id="XP_042637739.1">
    <property type="nucleotide sequence ID" value="XM_042781805.1"/>
</dbReference>
<accession>A0AC54ZBQ2</accession>
<keyword evidence="1" id="KW-1185">Reference proteome</keyword>